<dbReference type="InterPro" id="IPR007543">
    <property type="entry name" value="LptD_C"/>
</dbReference>
<dbReference type="InterPro" id="IPR050218">
    <property type="entry name" value="LptD"/>
</dbReference>
<keyword evidence="1" id="KW-0732">Signal</keyword>
<keyword evidence="1" id="KW-0472">Membrane</keyword>
<dbReference type="EMBL" id="JAAGYR010000013">
    <property type="protein sequence ID" value="NEN76097.1"/>
    <property type="molecule type" value="Genomic_DNA"/>
</dbReference>
<sequence precursor="true">MQKIVGLIFLLLMPVVNAQSNAGETQGLDSRDLPRLQESTLLTLENTDKNDVMTFTDSSDIDVTNDNNRIKLSGKAQIRRADLILKGDSITYDRLTGEVQAEGNARLFRDGSLITGPRLKYNVDQKTGLLSSPVYRLTNGGSGQASSAELIDDNHMQLKEAIYSACNCDKKAWYISANKVDLYNDENEGIAENGALYIGGVPVLWSPYFTFPIKREKKTGWLMPTFSSTSRSGFGLSLPYFVNLAPNYDLTLTPQWYSKRGTMLGAEFRYIMPSYQGIVTGNYMPKDRKHDDKRWSLDWQHRQRLGRLLGWNIGLNIDIHGVSDNDYYRDFTTIALNQADETYLAKSASLTFSGYKYWSGYLMWKKYQSLHDLTSDDPRNYRYYYQYEREPELMIRGTRYDWNGFDISTQNTWTRFRFPIHRSRIRADGTIVGGDGRQRWDGDRLVSYTQISYPIIRSGWYVTPKVGLHASHYRTDWFRFSSQAGTQDKSLSRVLPIFSVDSGMTFERETTLFGKPRVQTLEPRLYYVYIPYRDQSDIPIYDTTLGEFNFGTAFSENRYMGGWDRINDIHALTAGLTSRWYDEESGRERMALQVAQRFYIKQSEVSLPNERMSEQSRSEFLANGKVLLTDTFTTEAGVQVDTYGRKIAQTYATIRWFPKRLTSLSLTYRYQRDPFINETNNRVYPYQVNGKNNVSVAGQWPLSQRLYMVGRHDYSLKENRSTQSIIGLEYKGRCCWTSRVVFQRYAVSQEKTNTALYFQLELTGLGPVGSDPMETLRTSIPGYQNVKDPETDQSPFERYE</sequence>
<keyword evidence="5" id="KW-1185">Reference proteome</keyword>
<dbReference type="GO" id="GO:0015920">
    <property type="term" value="P:lipopolysaccharide transport"/>
    <property type="evidence" value="ECO:0007669"/>
    <property type="project" value="InterPro"/>
</dbReference>
<dbReference type="GO" id="GO:0043165">
    <property type="term" value="P:Gram-negative-bacterium-type cell outer membrane assembly"/>
    <property type="evidence" value="ECO:0007669"/>
    <property type="project" value="UniProtKB-UniRule"/>
</dbReference>
<comment type="subcellular location">
    <subcellularLocation>
        <location evidence="1">Cell outer membrane</location>
    </subcellularLocation>
</comment>
<comment type="caution">
    <text evidence="1">Lacks conserved residue(s) required for the propagation of feature annotation.</text>
</comment>
<dbReference type="HAMAP" id="MF_01411">
    <property type="entry name" value="LPS_assembly_LptD"/>
    <property type="match status" value="1"/>
</dbReference>
<dbReference type="PANTHER" id="PTHR30189:SF1">
    <property type="entry name" value="LPS-ASSEMBLY PROTEIN LPTD"/>
    <property type="match status" value="1"/>
</dbReference>
<dbReference type="GO" id="GO:0009279">
    <property type="term" value="C:cell outer membrane"/>
    <property type="evidence" value="ECO:0007669"/>
    <property type="project" value="UniProtKB-SubCell"/>
</dbReference>
<name>A0A6L9Y899_9BURK</name>
<feature type="region of interest" description="Disordered" evidence="2">
    <location>
        <begin position="777"/>
        <end position="800"/>
    </location>
</feature>
<dbReference type="Pfam" id="PF04453">
    <property type="entry name" value="LptD"/>
    <property type="match status" value="1"/>
</dbReference>
<evidence type="ECO:0000256" key="2">
    <source>
        <dbReference type="SAM" id="MobiDB-lite"/>
    </source>
</evidence>
<evidence type="ECO:0000259" key="3">
    <source>
        <dbReference type="Pfam" id="PF04453"/>
    </source>
</evidence>
<evidence type="ECO:0000256" key="1">
    <source>
        <dbReference type="HAMAP-Rule" id="MF_01411"/>
    </source>
</evidence>
<dbReference type="Proteomes" id="UP000477651">
    <property type="component" value="Unassembled WGS sequence"/>
</dbReference>
<dbReference type="RefSeq" id="WP_163764599.1">
    <property type="nucleotide sequence ID" value="NZ_JAAGYR010000013.1"/>
</dbReference>
<comment type="subunit">
    <text evidence="1">Component of the lipopolysaccharide transport and assembly complex. Interacts with LptE and LptA.</text>
</comment>
<proteinExistence type="inferred from homology"/>
<dbReference type="Gene3D" id="2.60.450.10">
    <property type="entry name" value="Lipopolysaccharide (LPS) transport protein A like domain"/>
    <property type="match status" value="1"/>
</dbReference>
<evidence type="ECO:0000313" key="4">
    <source>
        <dbReference type="EMBL" id="NEN76097.1"/>
    </source>
</evidence>
<accession>A0A6L9Y899</accession>
<dbReference type="SUPFAM" id="SSF103515">
    <property type="entry name" value="Autotransporter"/>
    <property type="match status" value="1"/>
</dbReference>
<comment type="function">
    <text evidence="1">Together with LptE, is involved in the assembly of lipopolysaccharide (LPS) at the surface of the outer membrane.</text>
</comment>
<reference evidence="4 5" key="1">
    <citation type="submission" date="2020-02" db="EMBL/GenBank/DDBJ databases">
        <title>Pelistega sp. NLN82 were isolated from wild rodents of the Hainan Island.</title>
        <authorList>
            <person name="Niu N."/>
            <person name="Zhou J."/>
        </authorList>
    </citation>
    <scope>NUCLEOTIDE SEQUENCE [LARGE SCALE GENOMIC DNA]</scope>
    <source>
        <strain evidence="4 5">NLN82</strain>
    </source>
</reference>
<protein>
    <recommendedName>
        <fullName evidence="1">LPS-assembly protein LptD</fullName>
    </recommendedName>
</protein>
<dbReference type="InterPro" id="IPR036709">
    <property type="entry name" value="Autotransporte_beta_dom_sf"/>
</dbReference>
<feature type="chain" id="PRO_5027192249" description="LPS-assembly protein LptD" evidence="1">
    <location>
        <begin position="19"/>
        <end position="800"/>
    </location>
</feature>
<dbReference type="PANTHER" id="PTHR30189">
    <property type="entry name" value="LPS-ASSEMBLY PROTEIN"/>
    <property type="match status" value="1"/>
</dbReference>
<evidence type="ECO:0000313" key="5">
    <source>
        <dbReference type="Proteomes" id="UP000477651"/>
    </source>
</evidence>
<feature type="domain" description="LptD C-terminal" evidence="3">
    <location>
        <begin position="293"/>
        <end position="705"/>
    </location>
</feature>
<keyword evidence="1" id="KW-0998">Cell outer membrane</keyword>
<dbReference type="GO" id="GO:1990351">
    <property type="term" value="C:transporter complex"/>
    <property type="evidence" value="ECO:0007669"/>
    <property type="project" value="TreeGrafter"/>
</dbReference>
<gene>
    <name evidence="1" type="primary">lptD</name>
    <name evidence="4" type="ORF">F9B74_07150</name>
</gene>
<dbReference type="InterPro" id="IPR020889">
    <property type="entry name" value="LipoPS_assembly_LptD"/>
</dbReference>
<feature type="signal peptide" evidence="1">
    <location>
        <begin position="1"/>
        <end position="18"/>
    </location>
</feature>
<comment type="caution">
    <text evidence="4">The sequence shown here is derived from an EMBL/GenBank/DDBJ whole genome shotgun (WGS) entry which is preliminary data.</text>
</comment>
<feature type="compositionally biased region" description="Basic and acidic residues" evidence="2">
    <location>
        <begin position="787"/>
        <end position="800"/>
    </location>
</feature>
<comment type="similarity">
    <text evidence="1">Belongs to the LptD family.</text>
</comment>
<dbReference type="AlphaFoldDB" id="A0A6L9Y899"/>
<organism evidence="4 5">
    <name type="scientific">Pelistega ratti</name>
    <dbReference type="NCBI Taxonomy" id="2652177"/>
    <lineage>
        <taxon>Bacteria</taxon>
        <taxon>Pseudomonadati</taxon>
        <taxon>Pseudomonadota</taxon>
        <taxon>Betaproteobacteria</taxon>
        <taxon>Burkholderiales</taxon>
        <taxon>Alcaligenaceae</taxon>
        <taxon>Pelistega</taxon>
    </lineage>
</organism>